<protein>
    <submittedName>
        <fullName evidence="1">Uncharacterized protein</fullName>
    </submittedName>
</protein>
<organism evidence="1 2">
    <name type="scientific">Cedecea lapagei</name>
    <dbReference type="NCBI Taxonomy" id="158823"/>
    <lineage>
        <taxon>Bacteria</taxon>
        <taxon>Pseudomonadati</taxon>
        <taxon>Pseudomonadota</taxon>
        <taxon>Gammaproteobacteria</taxon>
        <taxon>Enterobacterales</taxon>
        <taxon>Enterobacteriaceae</taxon>
        <taxon>Cedecea</taxon>
    </lineage>
</organism>
<keyword evidence="2" id="KW-1185">Reference proteome</keyword>
<proteinExistence type="predicted"/>
<gene>
    <name evidence="1" type="ORF">NCTC11466_02944</name>
</gene>
<dbReference type="KEGG" id="clap:NCTC11466_02944"/>
<sequence>MKKGWFQHDNLTAAQAEELVKRYKANGVVTEKSLAPDYTSWIVSALLPEGKTAPRIDRTFQQPCWRQ</sequence>
<dbReference type="OrthoDB" id="6562952at2"/>
<evidence type="ECO:0000313" key="2">
    <source>
        <dbReference type="Proteomes" id="UP000274122"/>
    </source>
</evidence>
<reference evidence="1 2" key="1">
    <citation type="submission" date="2018-12" db="EMBL/GenBank/DDBJ databases">
        <authorList>
            <consortium name="Pathogen Informatics"/>
        </authorList>
    </citation>
    <scope>NUCLEOTIDE SEQUENCE [LARGE SCALE GENOMIC DNA]</scope>
    <source>
        <strain evidence="1 2">NCTC11466</strain>
    </source>
</reference>
<dbReference type="AlphaFoldDB" id="A0A447V4L9"/>
<accession>A0A447V4L9</accession>
<dbReference type="Proteomes" id="UP000274122">
    <property type="component" value="Chromosome"/>
</dbReference>
<dbReference type="RefSeq" id="WP_126356894.1">
    <property type="nucleotide sequence ID" value="NZ_LR134201.1"/>
</dbReference>
<name>A0A447V4L9_9ENTR</name>
<evidence type="ECO:0000313" key="1">
    <source>
        <dbReference type="EMBL" id="VEB98975.1"/>
    </source>
</evidence>
<dbReference type="EMBL" id="LR134201">
    <property type="protein sequence ID" value="VEB98975.1"/>
    <property type="molecule type" value="Genomic_DNA"/>
</dbReference>